<accession>A0A0R3WQQ9</accession>
<dbReference type="AlphaFoldDB" id="A0A0R3WQQ9"/>
<dbReference type="WBParaSite" id="TTAC_0000309901-mRNA-1">
    <property type="protein sequence ID" value="TTAC_0000309901-mRNA-1"/>
    <property type="gene ID" value="TTAC_0000309901"/>
</dbReference>
<sequence length="100" mass="11037">LGVTGLELWEAEPPLAGVPPMKAFSLITHGPHPLSLYPTRPPPETEEAKDDPLQSCSDLMPPEMFDFLSNPKLPSIIDRYRIDSVLQLAVLKRGCLMLAD</sequence>
<dbReference type="STRING" id="6205.A0A0R3WQQ9"/>
<evidence type="ECO:0000313" key="1">
    <source>
        <dbReference type="WBParaSite" id="TTAC_0000309901-mRNA-1"/>
    </source>
</evidence>
<proteinExistence type="predicted"/>
<protein>
    <submittedName>
        <fullName evidence="1">Mediator of RNA polymerase II transcription subunit 13</fullName>
    </submittedName>
</protein>
<name>A0A0R3WQQ9_HYDTA</name>
<reference evidence="1" key="1">
    <citation type="submission" date="2017-02" db="UniProtKB">
        <authorList>
            <consortium name="WormBaseParasite"/>
        </authorList>
    </citation>
    <scope>IDENTIFICATION</scope>
</reference>
<organism evidence="1">
    <name type="scientific">Hydatigena taeniaeformis</name>
    <name type="common">Feline tapeworm</name>
    <name type="synonym">Taenia taeniaeformis</name>
    <dbReference type="NCBI Taxonomy" id="6205"/>
    <lineage>
        <taxon>Eukaryota</taxon>
        <taxon>Metazoa</taxon>
        <taxon>Spiralia</taxon>
        <taxon>Lophotrochozoa</taxon>
        <taxon>Platyhelminthes</taxon>
        <taxon>Cestoda</taxon>
        <taxon>Eucestoda</taxon>
        <taxon>Cyclophyllidea</taxon>
        <taxon>Taeniidae</taxon>
        <taxon>Hydatigera</taxon>
    </lineage>
</organism>